<evidence type="ECO:0000259" key="9">
    <source>
        <dbReference type="Pfam" id="PF05916"/>
    </source>
</evidence>
<dbReference type="GO" id="GO:0000727">
    <property type="term" value="P:double-strand break repair via break-induced replication"/>
    <property type="evidence" value="ECO:0007669"/>
    <property type="project" value="TreeGrafter"/>
</dbReference>
<name>A0A0F8XAJ6_9EURO</name>
<dbReference type="CDD" id="cd21692">
    <property type="entry name" value="GINS_B_Sld5"/>
    <property type="match status" value="1"/>
</dbReference>
<evidence type="ECO:0000259" key="10">
    <source>
        <dbReference type="Pfam" id="PF16922"/>
    </source>
</evidence>
<feature type="compositionally biased region" description="Low complexity" evidence="8">
    <location>
        <begin position="141"/>
        <end position="157"/>
    </location>
</feature>
<comment type="subcellular location">
    <subcellularLocation>
        <location evidence="1 6">Nucleus</location>
    </subcellularLocation>
</comment>
<evidence type="ECO:0000256" key="6">
    <source>
        <dbReference type="PIRNR" id="PIRNR007764"/>
    </source>
</evidence>
<dbReference type="InterPro" id="IPR036224">
    <property type="entry name" value="GINS_bundle-like_dom_sf"/>
</dbReference>
<dbReference type="Proteomes" id="UP000034291">
    <property type="component" value="Unassembled WGS sequence"/>
</dbReference>
<dbReference type="SUPFAM" id="SSF158573">
    <property type="entry name" value="GINS helical bundle-like"/>
    <property type="match status" value="1"/>
</dbReference>
<feature type="domain" description="GINS subunit" evidence="9">
    <location>
        <begin position="93"/>
        <end position="143"/>
    </location>
</feature>
<dbReference type="PANTHER" id="PTHR21206">
    <property type="entry name" value="SLD5 PROTEIN"/>
    <property type="match status" value="1"/>
</dbReference>
<dbReference type="PIRSF" id="PIRSF007764">
    <property type="entry name" value="Sld5"/>
    <property type="match status" value="1"/>
</dbReference>
<comment type="similarity">
    <text evidence="2 6">Belongs to the GINS4/SLD5 family.</text>
</comment>
<dbReference type="EMBL" id="JZBS01000335">
    <property type="protein sequence ID" value="KKK26585.1"/>
    <property type="molecule type" value="Genomic_DNA"/>
</dbReference>
<evidence type="ECO:0000256" key="4">
    <source>
        <dbReference type="ARBA" id="ARBA00022705"/>
    </source>
</evidence>
<keyword evidence="7" id="KW-0175">Coiled coil</keyword>
<dbReference type="InterPro" id="IPR008591">
    <property type="entry name" value="GINS_Sld5"/>
</dbReference>
<feature type="region of interest" description="Disordered" evidence="8">
    <location>
        <begin position="138"/>
        <end position="183"/>
    </location>
</feature>
<dbReference type="GO" id="GO:0006261">
    <property type="term" value="P:DNA-templated DNA replication"/>
    <property type="evidence" value="ECO:0007669"/>
    <property type="project" value="InterPro"/>
</dbReference>
<accession>A0A0F8XAJ6</accession>
<dbReference type="AlphaFoldDB" id="A0A0F8XAJ6"/>
<keyword evidence="4 6" id="KW-0235">DNA replication</keyword>
<evidence type="ECO:0000256" key="1">
    <source>
        <dbReference type="ARBA" id="ARBA00004123"/>
    </source>
</evidence>
<dbReference type="GO" id="GO:0000811">
    <property type="term" value="C:GINS complex"/>
    <property type="evidence" value="ECO:0007669"/>
    <property type="project" value="UniProtKB-UniRule"/>
</dbReference>
<evidence type="ECO:0000256" key="3">
    <source>
        <dbReference type="ARBA" id="ARBA00014804"/>
    </source>
</evidence>
<evidence type="ECO:0000256" key="7">
    <source>
        <dbReference type="SAM" id="Coils"/>
    </source>
</evidence>
<dbReference type="Gene3D" id="1.20.58.1030">
    <property type="match status" value="1"/>
</dbReference>
<protein>
    <recommendedName>
        <fullName evidence="3 6">DNA replication complex GINS protein SLD5</fullName>
    </recommendedName>
</protein>
<comment type="caution">
    <text evidence="11">The sequence shown here is derived from an EMBL/GenBank/DDBJ whole genome shotgun (WGS) entry which is preliminary data.</text>
</comment>
<dbReference type="PANTHER" id="PTHR21206:SF0">
    <property type="entry name" value="DNA REPLICATION COMPLEX GINS PROTEIN SLD5"/>
    <property type="match status" value="1"/>
</dbReference>
<dbReference type="Pfam" id="PF16922">
    <property type="entry name" value="SLD5_C"/>
    <property type="match status" value="1"/>
</dbReference>
<evidence type="ECO:0000313" key="11">
    <source>
        <dbReference type="EMBL" id="KKK26585.1"/>
    </source>
</evidence>
<dbReference type="Pfam" id="PF05916">
    <property type="entry name" value="Sld5"/>
    <property type="match status" value="1"/>
</dbReference>
<evidence type="ECO:0000313" key="12">
    <source>
        <dbReference type="Proteomes" id="UP000034291"/>
    </source>
</evidence>
<sequence length="299" mass="32997">MEIDDILASVDRHDISNPQSTALDHQLLTRYWVAERSAPELLPWPEQLMERMMERVRQQIETIENLAAASSAEMMNSSTSNTTTHPNATATAANINLKLSILQTDLSRTQYLLRSFLRQRLAKLTKHSMYYLLQIASHDPSSSSSSSTLSSSLLTSSNPDSAKHHQVTQQPEDSVPVPDPAAHPAPLSRAEVDFLYTHQTLLARHYGASFLSSFPGQLRRLDDNAGGTSMVQGPDLREVVFVRCLVEESRVVVPVEDGNGAGGMGGVEMSGVTMRMGDVWVVRWEGVKGAWERGDVEVL</sequence>
<feature type="coiled-coil region" evidence="7">
    <location>
        <begin position="46"/>
        <end position="73"/>
    </location>
</feature>
<keyword evidence="12" id="KW-1185">Reference proteome</keyword>
<dbReference type="CDD" id="cd11711">
    <property type="entry name" value="GINS_A_Sld5"/>
    <property type="match status" value="1"/>
</dbReference>
<dbReference type="STRING" id="308745.A0A0F8XAJ6"/>
<evidence type="ECO:0000256" key="2">
    <source>
        <dbReference type="ARBA" id="ARBA00008187"/>
    </source>
</evidence>
<dbReference type="OrthoDB" id="338231at2759"/>
<feature type="domain" description="DNA replication complex GINS protein SLD5 C-terminal" evidence="10">
    <location>
        <begin position="234"/>
        <end position="298"/>
    </location>
</feature>
<dbReference type="InterPro" id="IPR038749">
    <property type="entry name" value="Sld5_GINS_A"/>
</dbReference>
<evidence type="ECO:0000256" key="8">
    <source>
        <dbReference type="SAM" id="MobiDB-lite"/>
    </source>
</evidence>
<keyword evidence="5 6" id="KW-0539">Nucleus</keyword>
<organism evidence="11 12">
    <name type="scientific">Aspergillus rambellii</name>
    <dbReference type="NCBI Taxonomy" id="308745"/>
    <lineage>
        <taxon>Eukaryota</taxon>
        <taxon>Fungi</taxon>
        <taxon>Dikarya</taxon>
        <taxon>Ascomycota</taxon>
        <taxon>Pezizomycotina</taxon>
        <taxon>Eurotiomycetes</taxon>
        <taxon>Eurotiomycetidae</taxon>
        <taxon>Eurotiales</taxon>
        <taxon>Aspergillaceae</taxon>
        <taxon>Aspergillus</taxon>
        <taxon>Aspergillus subgen. Nidulantes</taxon>
    </lineage>
</organism>
<gene>
    <name evidence="11" type="ORF">ARAM_007231</name>
</gene>
<proteinExistence type="inferred from homology"/>
<reference evidence="11 12" key="1">
    <citation type="submission" date="2015-02" db="EMBL/GenBank/DDBJ databases">
        <title>Draft Genome Sequences of Two Closely-Related Aflatoxigenic Aspergillus Species Obtained from the Cote d'Ivoire.</title>
        <authorList>
            <person name="Moore G.G."/>
            <person name="Beltz S.B."/>
            <person name="Mack B.M."/>
        </authorList>
    </citation>
    <scope>NUCLEOTIDE SEQUENCE [LARGE SCALE GENOMIC DNA]</scope>
    <source>
        <strain evidence="11 12">SRRC1468</strain>
    </source>
</reference>
<comment type="function">
    <text evidence="6">The GINS complex plays an essential role in the initiation of DNA replication.</text>
</comment>
<evidence type="ECO:0000256" key="5">
    <source>
        <dbReference type="ARBA" id="ARBA00023242"/>
    </source>
</evidence>
<dbReference type="InterPro" id="IPR021151">
    <property type="entry name" value="GINS_A"/>
</dbReference>
<dbReference type="InterPro" id="IPR031633">
    <property type="entry name" value="SLD5_C"/>
</dbReference>